<dbReference type="PANTHER" id="PTHR12277:SF81">
    <property type="entry name" value="PROTEIN ABHD13"/>
    <property type="match status" value="1"/>
</dbReference>
<dbReference type="Proteomes" id="UP000004259">
    <property type="component" value="Unassembled WGS sequence"/>
</dbReference>
<dbReference type="PANTHER" id="PTHR12277">
    <property type="entry name" value="ALPHA/BETA HYDROLASE DOMAIN-CONTAINING PROTEIN"/>
    <property type="match status" value="1"/>
</dbReference>
<dbReference type="Gene3D" id="3.40.50.1820">
    <property type="entry name" value="alpha/beta hydrolase"/>
    <property type="match status" value="1"/>
</dbReference>
<reference evidence="2 3" key="1">
    <citation type="submission" date="2011-02" db="EMBL/GenBank/DDBJ databases">
        <authorList>
            <person name="Nelson K.E."/>
            <person name="Sutton G."/>
            <person name="Torralba M."/>
            <person name="Durkin S."/>
            <person name="Harkins D."/>
            <person name="Montgomery R."/>
            <person name="Ziemer C."/>
            <person name="Klaassens E."/>
            <person name="Ocuiv P."/>
            <person name="Morrison M."/>
        </authorList>
    </citation>
    <scope>NUCLEOTIDE SEQUENCE [LARGE SCALE GENOMIC DNA]</scope>
    <source>
        <strain evidence="2 3">8</strain>
    </source>
</reference>
<protein>
    <submittedName>
        <fullName evidence="2">Feruloyl esterase family protein</fullName>
    </submittedName>
</protein>
<dbReference type="RefSeq" id="WP_002849222.1">
    <property type="nucleotide sequence ID" value="NZ_ADKM02000075.1"/>
</dbReference>
<dbReference type="Pfam" id="PF12146">
    <property type="entry name" value="Hydrolase_4"/>
    <property type="match status" value="1"/>
</dbReference>
<dbReference type="InterPro" id="IPR029058">
    <property type="entry name" value="AB_hydrolase_fold"/>
</dbReference>
<dbReference type="SUPFAM" id="SSF53474">
    <property type="entry name" value="alpha/beta-Hydrolases"/>
    <property type="match status" value="1"/>
</dbReference>
<accession>E9SC32</accession>
<gene>
    <name evidence="2" type="ORF">CUS_6849</name>
</gene>
<dbReference type="InterPro" id="IPR022742">
    <property type="entry name" value="Hydrolase_4"/>
</dbReference>
<proteinExistence type="predicted"/>
<feature type="domain" description="Serine aminopeptidase S33" evidence="1">
    <location>
        <begin position="31"/>
        <end position="145"/>
    </location>
</feature>
<dbReference type="EMBL" id="ADKM02000075">
    <property type="protein sequence ID" value="EGC03123.1"/>
    <property type="molecule type" value="Genomic_DNA"/>
</dbReference>
<dbReference type="eggNOG" id="COG1073">
    <property type="taxonomic scope" value="Bacteria"/>
</dbReference>
<dbReference type="STRING" id="246199.CUS_6849"/>
<sequence>MTNYQIDTSIIDTPRGNIHCTEYIPKNGGDSAVILSHGFNSCADDLADVAKKLAECGIYAVCYDFNGGGVCCKSTGKTTDMSILTEQADLRDMISLVRSRTQIKNIYLYGESQGGFVSALTAPEFADIEGLFLVYPAFVIPNDWLKKQESELQGEFDFMGVKLTKTYFDGVPRYDVIAKAAEFTRPIRIWHGAADPVVATEYSLKLVKACNKCELTVFSGLGHWFPPEYRERVAYEIAAAIIK</sequence>
<evidence type="ECO:0000313" key="3">
    <source>
        <dbReference type="Proteomes" id="UP000004259"/>
    </source>
</evidence>
<name>E9SC32_RUMAL</name>
<dbReference type="AlphaFoldDB" id="E9SC32"/>
<dbReference type="OrthoDB" id="9776685at2"/>
<keyword evidence="3" id="KW-1185">Reference proteome</keyword>
<comment type="caution">
    <text evidence="2">The sequence shown here is derived from an EMBL/GenBank/DDBJ whole genome shotgun (WGS) entry which is preliminary data.</text>
</comment>
<evidence type="ECO:0000313" key="2">
    <source>
        <dbReference type="EMBL" id="EGC03123.1"/>
    </source>
</evidence>
<evidence type="ECO:0000259" key="1">
    <source>
        <dbReference type="Pfam" id="PF12146"/>
    </source>
</evidence>
<organism evidence="2 3">
    <name type="scientific">Ruminococcus albus 8</name>
    <dbReference type="NCBI Taxonomy" id="246199"/>
    <lineage>
        <taxon>Bacteria</taxon>
        <taxon>Bacillati</taxon>
        <taxon>Bacillota</taxon>
        <taxon>Clostridia</taxon>
        <taxon>Eubacteriales</taxon>
        <taxon>Oscillospiraceae</taxon>
        <taxon>Ruminococcus</taxon>
    </lineage>
</organism>